<evidence type="ECO:0000259" key="3">
    <source>
        <dbReference type="Pfam" id="PF00534"/>
    </source>
</evidence>
<dbReference type="AlphaFoldDB" id="A0A0D0JRZ2"/>
<dbReference type="SUPFAM" id="SSF53756">
    <property type="entry name" value="UDP-Glycosyltransferase/glycogen phosphorylase"/>
    <property type="match status" value="1"/>
</dbReference>
<evidence type="ECO:0000313" key="6">
    <source>
        <dbReference type="Proteomes" id="UP000035017"/>
    </source>
</evidence>
<keyword evidence="2" id="KW-0808">Transferase</keyword>
<evidence type="ECO:0000313" key="5">
    <source>
        <dbReference type="EMBL" id="KIP98206.1"/>
    </source>
</evidence>
<protein>
    <recommendedName>
        <fullName evidence="7">Glycosyltransferase</fullName>
    </recommendedName>
</protein>
<dbReference type="Pfam" id="PF13439">
    <property type="entry name" value="Glyco_transf_4"/>
    <property type="match status" value="1"/>
</dbReference>
<feature type="domain" description="Glycosyl transferase family 1" evidence="3">
    <location>
        <begin position="189"/>
        <end position="356"/>
    </location>
</feature>
<accession>A0A0D0JRZ2</accession>
<dbReference type="Proteomes" id="UP000035017">
    <property type="component" value="Unassembled WGS sequence"/>
</dbReference>
<dbReference type="PANTHER" id="PTHR12526:SF510">
    <property type="entry name" value="D-INOSITOL 3-PHOSPHATE GLYCOSYLTRANSFERASE"/>
    <property type="match status" value="1"/>
</dbReference>
<dbReference type="GO" id="GO:0016757">
    <property type="term" value="F:glycosyltransferase activity"/>
    <property type="evidence" value="ECO:0007669"/>
    <property type="project" value="UniProtKB-KW"/>
</dbReference>
<dbReference type="CDD" id="cd03811">
    <property type="entry name" value="GT4_GT28_WabH-like"/>
    <property type="match status" value="1"/>
</dbReference>
<gene>
    <name evidence="5" type="ORF">RU07_22465</name>
</gene>
<feature type="domain" description="Glycosyltransferase subfamily 4-like N-terminal" evidence="4">
    <location>
        <begin position="20"/>
        <end position="180"/>
    </location>
</feature>
<dbReference type="Pfam" id="PF00534">
    <property type="entry name" value="Glycos_transf_1"/>
    <property type="match status" value="1"/>
</dbReference>
<organism evidence="5 6">
    <name type="scientific">Agrobacterium tumefaciens</name>
    <dbReference type="NCBI Taxonomy" id="358"/>
    <lineage>
        <taxon>Bacteria</taxon>
        <taxon>Pseudomonadati</taxon>
        <taxon>Pseudomonadota</taxon>
        <taxon>Alphaproteobacteria</taxon>
        <taxon>Hyphomicrobiales</taxon>
        <taxon>Rhizobiaceae</taxon>
        <taxon>Rhizobium/Agrobacterium group</taxon>
        <taxon>Agrobacterium</taxon>
        <taxon>Agrobacterium tumefaciens complex</taxon>
    </lineage>
</organism>
<sequence length="382" mass="41180">MTTIARSPKLMFVINSLEGGGAERVLCTIAREFAASNPGVDVHIATLDDVEDKYSVPDSIKRHRLDSKGAMLASLRNLRRVLKSERPDAVVAFLTRSNLVAALLGKKLGSPTLISERVNTTSHFSTRRAAGIYKFLIRLIYPLSRRIICVSGGVSEDLATNFGISRSKLVTAFNPLDIERIKLLGSQEPAIALPSNYLVSVGRLMPNKNHALTISALARSKTDFNLVILGEGPERSSLEAHARNLGLASRVQFAGHLANPYAVVANAQAYVSSSLAEGFPNALVEAMCLGRPILSTDCDSGPSEILDGRATLKVTSCTEAPHGLLVPVLNEEALSDGIRKLSDHALRADYGHRATNRAQDFSMEKAVEAYSNIIRSVAALEP</sequence>
<evidence type="ECO:0000259" key="4">
    <source>
        <dbReference type="Pfam" id="PF13439"/>
    </source>
</evidence>
<evidence type="ECO:0000256" key="2">
    <source>
        <dbReference type="ARBA" id="ARBA00022679"/>
    </source>
</evidence>
<comment type="caution">
    <text evidence="5">The sequence shown here is derived from an EMBL/GenBank/DDBJ whole genome shotgun (WGS) entry which is preliminary data.</text>
</comment>
<reference evidence="5 6" key="1">
    <citation type="submission" date="2014-12" db="EMBL/GenBank/DDBJ databases">
        <title>16Stimator: statistical estimation of ribosomal gene copy numbers from draft genome assemblies.</title>
        <authorList>
            <person name="Perisin M.A."/>
            <person name="Vetter M."/>
            <person name="Gilbert J.A."/>
            <person name="Bergelson J."/>
        </authorList>
    </citation>
    <scope>NUCLEOTIDE SEQUENCE [LARGE SCALE GENOMIC DNA]</scope>
    <source>
        <strain evidence="5 6">MEJ076</strain>
    </source>
</reference>
<name>A0A0D0JRZ2_AGRTU</name>
<dbReference type="EMBL" id="JXQV01000043">
    <property type="protein sequence ID" value="KIP98206.1"/>
    <property type="molecule type" value="Genomic_DNA"/>
</dbReference>
<keyword evidence="1" id="KW-0328">Glycosyltransferase</keyword>
<evidence type="ECO:0008006" key="7">
    <source>
        <dbReference type="Google" id="ProtNLM"/>
    </source>
</evidence>
<dbReference type="PANTHER" id="PTHR12526">
    <property type="entry name" value="GLYCOSYLTRANSFERASE"/>
    <property type="match status" value="1"/>
</dbReference>
<evidence type="ECO:0000256" key="1">
    <source>
        <dbReference type="ARBA" id="ARBA00022676"/>
    </source>
</evidence>
<proteinExistence type="predicted"/>
<dbReference type="Gene3D" id="3.40.50.2000">
    <property type="entry name" value="Glycogen Phosphorylase B"/>
    <property type="match status" value="2"/>
</dbReference>
<dbReference type="InterPro" id="IPR001296">
    <property type="entry name" value="Glyco_trans_1"/>
</dbReference>
<dbReference type="InterPro" id="IPR028098">
    <property type="entry name" value="Glyco_trans_4-like_N"/>
</dbReference>